<evidence type="ECO:0000313" key="2">
    <source>
        <dbReference type="Proteomes" id="UP000241462"/>
    </source>
</evidence>
<dbReference type="InParanoid" id="A0A2T2ZU07"/>
<name>A0A2T2ZU07_9PEZI</name>
<dbReference type="EMBL" id="KZ678694">
    <property type="protein sequence ID" value="PSR76786.1"/>
    <property type="molecule type" value="Genomic_DNA"/>
</dbReference>
<dbReference type="AlphaFoldDB" id="A0A2T2ZU07"/>
<accession>A0A2T2ZU07</accession>
<keyword evidence="2" id="KW-1185">Reference proteome</keyword>
<organism evidence="1 2">
    <name type="scientific">Coniella lustricola</name>
    <dbReference type="NCBI Taxonomy" id="2025994"/>
    <lineage>
        <taxon>Eukaryota</taxon>
        <taxon>Fungi</taxon>
        <taxon>Dikarya</taxon>
        <taxon>Ascomycota</taxon>
        <taxon>Pezizomycotina</taxon>
        <taxon>Sordariomycetes</taxon>
        <taxon>Sordariomycetidae</taxon>
        <taxon>Diaporthales</taxon>
        <taxon>Schizoparmaceae</taxon>
        <taxon>Coniella</taxon>
    </lineage>
</organism>
<sequence>MGQCATVEDTIAKTGWTSGWSGVISSVSSVESFLWTYPSYSTGTTWTCLTRLIHGGRTADCHGRCTEEYLLLTSKPAQRLDMFYNPNTGVGARGYELISRFAVPNKSHETRLDCFYFLFLTTNQRIDHHIFTMKDPSAWPFFSPRCLVYCVCKSC</sequence>
<reference evidence="1 2" key="1">
    <citation type="journal article" date="2018" name="Mycol. Prog.">
        <title>Coniella lustricola, a new species from submerged detritus.</title>
        <authorList>
            <person name="Raudabaugh D.B."/>
            <person name="Iturriaga T."/>
            <person name="Carver A."/>
            <person name="Mondo S."/>
            <person name="Pangilinan J."/>
            <person name="Lipzen A."/>
            <person name="He G."/>
            <person name="Amirebrahimi M."/>
            <person name="Grigoriev I.V."/>
            <person name="Miller A.N."/>
        </authorList>
    </citation>
    <scope>NUCLEOTIDE SEQUENCE [LARGE SCALE GENOMIC DNA]</scope>
    <source>
        <strain evidence="1 2">B22-T-1</strain>
    </source>
</reference>
<protein>
    <submittedName>
        <fullName evidence="1">Uncharacterized protein</fullName>
    </submittedName>
</protein>
<evidence type="ECO:0000313" key="1">
    <source>
        <dbReference type="EMBL" id="PSR76786.1"/>
    </source>
</evidence>
<proteinExistence type="predicted"/>
<gene>
    <name evidence="1" type="ORF">BD289DRAFT_168729</name>
</gene>
<dbReference type="Proteomes" id="UP000241462">
    <property type="component" value="Unassembled WGS sequence"/>
</dbReference>